<feature type="transmembrane region" description="Helical" evidence="7">
    <location>
        <begin position="105"/>
        <end position="125"/>
    </location>
</feature>
<feature type="transmembrane region" description="Helical" evidence="7">
    <location>
        <begin position="290"/>
        <end position="311"/>
    </location>
</feature>
<evidence type="ECO:0000256" key="4">
    <source>
        <dbReference type="ARBA" id="ARBA00022692"/>
    </source>
</evidence>
<reference evidence="9 10" key="1">
    <citation type="journal article" date="2024" name="Int. J. Syst. Evol. Microbiol.">
        <title>Clostridium omnivorum sp. nov., isolated from anoxic soil under the treatment of reductive soil disinfestation.</title>
        <authorList>
            <person name="Ueki A."/>
            <person name="Tonouchi A."/>
            <person name="Kaku N."/>
            <person name="Honma S."/>
            <person name="Ueki K."/>
        </authorList>
    </citation>
    <scope>NUCLEOTIDE SEQUENCE [LARGE SCALE GENOMIC DNA]</scope>
    <source>
        <strain evidence="9 10">E14</strain>
    </source>
</reference>
<evidence type="ECO:0000256" key="3">
    <source>
        <dbReference type="ARBA" id="ARBA00022475"/>
    </source>
</evidence>
<evidence type="ECO:0000256" key="5">
    <source>
        <dbReference type="ARBA" id="ARBA00022989"/>
    </source>
</evidence>
<dbReference type="InterPro" id="IPR020846">
    <property type="entry name" value="MFS_dom"/>
</dbReference>
<keyword evidence="3" id="KW-1003">Cell membrane</keyword>
<accession>A0ABQ5N1L1</accession>
<dbReference type="InterPro" id="IPR050171">
    <property type="entry name" value="MFS_Transporters"/>
</dbReference>
<evidence type="ECO:0000256" key="6">
    <source>
        <dbReference type="ARBA" id="ARBA00023136"/>
    </source>
</evidence>
<dbReference type="Proteomes" id="UP001208567">
    <property type="component" value="Unassembled WGS sequence"/>
</dbReference>
<evidence type="ECO:0000259" key="8">
    <source>
        <dbReference type="PROSITE" id="PS50850"/>
    </source>
</evidence>
<feature type="transmembrane region" description="Helical" evidence="7">
    <location>
        <begin position="52"/>
        <end position="71"/>
    </location>
</feature>
<keyword evidence="4 7" id="KW-0812">Transmembrane</keyword>
<dbReference type="PROSITE" id="PS50850">
    <property type="entry name" value="MFS"/>
    <property type="match status" value="1"/>
</dbReference>
<dbReference type="PANTHER" id="PTHR23517">
    <property type="entry name" value="RESISTANCE PROTEIN MDTM, PUTATIVE-RELATED-RELATED"/>
    <property type="match status" value="1"/>
</dbReference>
<proteinExistence type="predicted"/>
<evidence type="ECO:0000256" key="2">
    <source>
        <dbReference type="ARBA" id="ARBA00022448"/>
    </source>
</evidence>
<feature type="transmembrane region" description="Helical" evidence="7">
    <location>
        <begin position="382"/>
        <end position="401"/>
    </location>
</feature>
<keyword evidence="10" id="KW-1185">Reference proteome</keyword>
<dbReference type="InterPro" id="IPR036259">
    <property type="entry name" value="MFS_trans_sf"/>
</dbReference>
<feature type="transmembrane region" description="Helical" evidence="7">
    <location>
        <begin position="146"/>
        <end position="164"/>
    </location>
</feature>
<evidence type="ECO:0000256" key="1">
    <source>
        <dbReference type="ARBA" id="ARBA00004651"/>
    </source>
</evidence>
<feature type="transmembrane region" description="Helical" evidence="7">
    <location>
        <begin position="20"/>
        <end position="46"/>
    </location>
</feature>
<name>A0ABQ5N1L1_9CLOT</name>
<comment type="caution">
    <text evidence="9">The sequence shown here is derived from an EMBL/GenBank/DDBJ whole genome shotgun (WGS) entry which is preliminary data.</text>
</comment>
<dbReference type="Gene3D" id="1.20.1250.20">
    <property type="entry name" value="MFS general substrate transporter like domains"/>
    <property type="match status" value="1"/>
</dbReference>
<feature type="transmembrane region" description="Helical" evidence="7">
    <location>
        <begin position="261"/>
        <end position="283"/>
    </location>
</feature>
<feature type="transmembrane region" description="Helical" evidence="7">
    <location>
        <begin position="317"/>
        <end position="337"/>
    </location>
</feature>
<organism evidence="9 10">
    <name type="scientific">Clostridium omnivorum</name>
    <dbReference type="NCBI Taxonomy" id="1604902"/>
    <lineage>
        <taxon>Bacteria</taxon>
        <taxon>Bacillati</taxon>
        <taxon>Bacillota</taxon>
        <taxon>Clostridia</taxon>
        <taxon>Eubacteriales</taxon>
        <taxon>Clostridiaceae</taxon>
        <taxon>Clostridium</taxon>
    </lineage>
</organism>
<feature type="transmembrane region" description="Helical" evidence="7">
    <location>
        <begin position="170"/>
        <end position="190"/>
    </location>
</feature>
<evidence type="ECO:0000313" key="10">
    <source>
        <dbReference type="Proteomes" id="UP001208567"/>
    </source>
</evidence>
<gene>
    <name evidence="9" type="ORF">bsdE14_04810</name>
</gene>
<dbReference type="RefSeq" id="WP_264848351.1">
    <property type="nucleotide sequence ID" value="NZ_BRXR01000001.1"/>
</dbReference>
<evidence type="ECO:0000256" key="7">
    <source>
        <dbReference type="SAM" id="Phobius"/>
    </source>
</evidence>
<feature type="transmembrane region" description="Helical" evidence="7">
    <location>
        <begin position="357"/>
        <end position="376"/>
    </location>
</feature>
<keyword evidence="2" id="KW-0813">Transport</keyword>
<feature type="transmembrane region" description="Helical" evidence="7">
    <location>
        <begin position="83"/>
        <end position="99"/>
    </location>
</feature>
<feature type="domain" description="Major facilitator superfamily (MFS) profile" evidence="8">
    <location>
        <begin position="17"/>
        <end position="405"/>
    </location>
</feature>
<protein>
    <submittedName>
        <fullName evidence="9">MFS transporter</fullName>
    </submittedName>
</protein>
<dbReference type="SUPFAM" id="SSF103473">
    <property type="entry name" value="MFS general substrate transporter"/>
    <property type="match status" value="1"/>
</dbReference>
<dbReference type="EMBL" id="BRXR01000001">
    <property type="protein sequence ID" value="GLC29071.1"/>
    <property type="molecule type" value="Genomic_DNA"/>
</dbReference>
<evidence type="ECO:0000313" key="9">
    <source>
        <dbReference type="EMBL" id="GLC29071.1"/>
    </source>
</evidence>
<keyword evidence="5 7" id="KW-1133">Transmembrane helix</keyword>
<dbReference type="InterPro" id="IPR011701">
    <property type="entry name" value="MFS"/>
</dbReference>
<feature type="transmembrane region" description="Helical" evidence="7">
    <location>
        <begin position="226"/>
        <end position="249"/>
    </location>
</feature>
<keyword evidence="6 7" id="KW-0472">Membrane</keyword>
<comment type="subcellular location">
    <subcellularLocation>
        <location evidence="1">Cell membrane</location>
        <topology evidence="1">Multi-pass membrane protein</topology>
    </subcellularLocation>
</comment>
<sequence length="416" mass="46079">MKSLKKLLLPYKNMPMGVYIIFFASIINNLGNFVAPFLTMFLTYSIGMNVEVVGIIVAVNSFVGLLASAHGGKLIDVVGRKKIFIIFRTASAAALILCVLTRNPIILTCLLIISNFLGGYSLPVYSTIITDITEGEQRNTAFSLQYMALNIGFSVGPLLGGFLYNNYLNWLFLGDAITTFISVILVAIFISETMPAKQEKSTERHNKLEKSEEGTLLQALLKRPTLLLFSFIIVIYFIVFSQFNFGLSIQIGEIFGKNSATIFGSLMTVNAVMCSIIPMFLTVMTKEMKASLCIAIGGILYAAGFGMIYFIHSYALFVISAMLWTMGEMLIATNTNVYIADHSPASHRGRFNSIFPIIRKLGFMGGPIIAGIYVKYTNIRNLWLFIGGISIIAAILMYRLYLMDNKIQEIPETEAV</sequence>
<dbReference type="Pfam" id="PF07690">
    <property type="entry name" value="MFS_1"/>
    <property type="match status" value="1"/>
</dbReference>